<keyword evidence="4 9" id="KW-0378">Hydrolase</keyword>
<feature type="compositionally biased region" description="Basic residues" evidence="10">
    <location>
        <begin position="8"/>
        <end position="22"/>
    </location>
</feature>
<accession>A0A1H7GSW4</accession>
<dbReference type="InterPro" id="IPR008979">
    <property type="entry name" value="Galactose-bd-like_sf"/>
</dbReference>
<dbReference type="PANTHER" id="PTHR43772">
    <property type="entry name" value="ENDO-1,4-BETA-XYLANASE"/>
    <property type="match status" value="1"/>
</dbReference>
<evidence type="ECO:0000256" key="4">
    <source>
        <dbReference type="ARBA" id="ARBA00022801"/>
    </source>
</evidence>
<dbReference type="PROSITE" id="PS51175">
    <property type="entry name" value="CBM6"/>
    <property type="match status" value="1"/>
</dbReference>
<evidence type="ECO:0000256" key="1">
    <source>
        <dbReference type="ARBA" id="ARBA00009865"/>
    </source>
</evidence>
<keyword evidence="13" id="KW-1185">Reference proteome</keyword>
<evidence type="ECO:0000313" key="12">
    <source>
        <dbReference type="EMBL" id="SEK41109.1"/>
    </source>
</evidence>
<keyword evidence="5" id="KW-0119">Carbohydrate metabolism</keyword>
<keyword evidence="3" id="KW-0732">Signal</keyword>
<dbReference type="InterPro" id="IPR023296">
    <property type="entry name" value="Glyco_hydro_beta-prop_sf"/>
</dbReference>
<feature type="active site" description="Proton acceptor" evidence="7">
    <location>
        <position position="58"/>
    </location>
</feature>
<evidence type="ECO:0000256" key="6">
    <source>
        <dbReference type="ARBA" id="ARBA00023295"/>
    </source>
</evidence>
<evidence type="ECO:0000256" key="7">
    <source>
        <dbReference type="PIRSR" id="PIRSR606710-1"/>
    </source>
</evidence>
<dbReference type="InterPro" id="IPR006584">
    <property type="entry name" value="Cellulose-bd_IV"/>
</dbReference>
<protein>
    <submittedName>
        <fullName evidence="12">Carbohydrate binding module (Family 6)</fullName>
    </submittedName>
</protein>
<dbReference type="GO" id="GO:0030246">
    <property type="term" value="F:carbohydrate binding"/>
    <property type="evidence" value="ECO:0007669"/>
    <property type="project" value="InterPro"/>
</dbReference>
<reference evidence="13" key="1">
    <citation type="submission" date="2016-10" db="EMBL/GenBank/DDBJ databases">
        <authorList>
            <person name="Varghese N."/>
            <person name="Submissions S."/>
        </authorList>
    </citation>
    <scope>NUCLEOTIDE SEQUENCE [LARGE SCALE GENOMIC DNA]</scope>
    <source>
        <strain evidence="13">DSM 18733</strain>
    </source>
</reference>
<evidence type="ECO:0000313" key="13">
    <source>
        <dbReference type="Proteomes" id="UP000199421"/>
    </source>
</evidence>
<organism evidence="12 13">
    <name type="scientific">Olivibacter domesticus</name>
    <name type="common">Pseudosphingobacterium domesticum</name>
    <dbReference type="NCBI Taxonomy" id="407022"/>
    <lineage>
        <taxon>Bacteria</taxon>
        <taxon>Pseudomonadati</taxon>
        <taxon>Bacteroidota</taxon>
        <taxon>Sphingobacteriia</taxon>
        <taxon>Sphingobacteriales</taxon>
        <taxon>Sphingobacteriaceae</taxon>
        <taxon>Olivibacter</taxon>
    </lineage>
</organism>
<dbReference type="Proteomes" id="UP000199421">
    <property type="component" value="Unassembled WGS sequence"/>
</dbReference>
<evidence type="ECO:0000256" key="9">
    <source>
        <dbReference type="RuleBase" id="RU361187"/>
    </source>
</evidence>
<feature type="site" description="Important for catalytic activity, responsible for pKa modulation of the active site Glu and correct orientation of both the proton donor and substrate" evidence="8">
    <location>
        <position position="172"/>
    </location>
</feature>
<gene>
    <name evidence="12" type="ORF">SAMN05661044_00179</name>
</gene>
<dbReference type="SMART" id="SM00606">
    <property type="entry name" value="CBD_IV"/>
    <property type="match status" value="1"/>
</dbReference>
<name>A0A1H7GSW4_OLID1</name>
<dbReference type="Pfam" id="PF04616">
    <property type="entry name" value="Glyco_hydro_43"/>
    <property type="match status" value="1"/>
</dbReference>
<dbReference type="EMBL" id="FOAF01000001">
    <property type="protein sequence ID" value="SEK41109.1"/>
    <property type="molecule type" value="Genomic_DNA"/>
</dbReference>
<dbReference type="STRING" id="407022.SAMN05661044_00179"/>
<keyword evidence="2" id="KW-0858">Xylan degradation</keyword>
<dbReference type="GO" id="GO:0045493">
    <property type="term" value="P:xylan catabolic process"/>
    <property type="evidence" value="ECO:0007669"/>
    <property type="project" value="UniProtKB-KW"/>
</dbReference>
<evidence type="ECO:0000259" key="11">
    <source>
        <dbReference type="PROSITE" id="PS51175"/>
    </source>
</evidence>
<dbReference type="SUPFAM" id="SSF75005">
    <property type="entry name" value="Arabinanase/levansucrase/invertase"/>
    <property type="match status" value="1"/>
</dbReference>
<dbReference type="GO" id="GO:0004553">
    <property type="term" value="F:hydrolase activity, hydrolyzing O-glycosyl compounds"/>
    <property type="evidence" value="ECO:0007669"/>
    <property type="project" value="InterPro"/>
</dbReference>
<evidence type="ECO:0000256" key="10">
    <source>
        <dbReference type="SAM" id="MobiDB-lite"/>
    </source>
</evidence>
<proteinExistence type="inferred from homology"/>
<sequence length="484" mass="54761">MPMFRFQKTGRSHGSNHAHMKPNTKTTIKTHLLGGLLLLISQQVFAQNPIIQTKHTADPAPLVYKDTVYLYTGHDEDDAFGFKMKNWLLYTTTDMVNWRDHGPVALLEDFKWANADNGAWAPQCVERNGKFYFYCPIPNGGGIGVLVSDSPYGPFVDPIGKPLIKHSKEDIDPTVFIDDDGQAYMYWGNPNVWYVKLNEDMISIDGEIIKEASMAKIDGKEDPFHYQEGPWVWKKASNYYMAYASTCCPEGMGYATSTSPTGPWKFQGMIMRPNSRSNGNHPGIIDYKGKSYVFGFNYDILQQTMSKHYERRSVAVTELLYNTDGTLQELPFWTRKSVEPVETINPYKRTEAETIAFSEGLKTEKKTEWERNIPWDTGAKLADRMVVTSVHHGDYLMVRAVDFSKGVKSLDVNVAPLYGGSIEIRTGNIEGPLLGVVQISSSGEGDVYRTVSAPMKNISGIHDVFFIFKGSKDLFDFDWWQFKS</sequence>
<feature type="domain" description="CBM6" evidence="11">
    <location>
        <begin position="348"/>
        <end position="483"/>
    </location>
</feature>
<evidence type="ECO:0000256" key="8">
    <source>
        <dbReference type="PIRSR" id="PIRSR606710-2"/>
    </source>
</evidence>
<dbReference type="SUPFAM" id="SSF49785">
    <property type="entry name" value="Galactose-binding domain-like"/>
    <property type="match status" value="1"/>
</dbReference>
<dbReference type="PANTHER" id="PTHR43772:SF2">
    <property type="entry name" value="PUTATIVE (AFU_ORTHOLOGUE AFUA_2G04480)-RELATED"/>
    <property type="match status" value="1"/>
</dbReference>
<dbReference type="InterPro" id="IPR006710">
    <property type="entry name" value="Glyco_hydro_43"/>
</dbReference>
<evidence type="ECO:0000256" key="2">
    <source>
        <dbReference type="ARBA" id="ARBA00022651"/>
    </source>
</evidence>
<dbReference type="Pfam" id="PF03422">
    <property type="entry name" value="CBM_6"/>
    <property type="match status" value="1"/>
</dbReference>
<dbReference type="Gene3D" id="2.115.10.20">
    <property type="entry name" value="Glycosyl hydrolase domain, family 43"/>
    <property type="match status" value="1"/>
</dbReference>
<feature type="region of interest" description="Disordered" evidence="10">
    <location>
        <begin position="1"/>
        <end position="22"/>
    </location>
</feature>
<feature type="active site" description="Proton donor" evidence="7">
    <location>
        <position position="228"/>
    </location>
</feature>
<keyword evidence="6 9" id="KW-0326">Glycosidase</keyword>
<dbReference type="CDD" id="cd04084">
    <property type="entry name" value="CBM6_xylanase-like"/>
    <property type="match status" value="1"/>
</dbReference>
<dbReference type="InterPro" id="IPR052176">
    <property type="entry name" value="Glycosyl_Hydrlase_43_Enz"/>
</dbReference>
<dbReference type="Gene3D" id="2.60.120.260">
    <property type="entry name" value="Galactose-binding domain-like"/>
    <property type="match status" value="1"/>
</dbReference>
<comment type="similarity">
    <text evidence="1 9">Belongs to the glycosyl hydrolase 43 family.</text>
</comment>
<keyword evidence="2" id="KW-0624">Polysaccharide degradation</keyword>
<evidence type="ECO:0000256" key="3">
    <source>
        <dbReference type="ARBA" id="ARBA00022729"/>
    </source>
</evidence>
<dbReference type="InterPro" id="IPR005084">
    <property type="entry name" value="CBM6"/>
</dbReference>
<dbReference type="AlphaFoldDB" id="A0A1H7GSW4"/>
<dbReference type="CDD" id="cd18618">
    <property type="entry name" value="GH43_Xsa43E-like"/>
    <property type="match status" value="1"/>
</dbReference>
<evidence type="ECO:0000256" key="5">
    <source>
        <dbReference type="ARBA" id="ARBA00023277"/>
    </source>
</evidence>